<reference evidence="1 2" key="1">
    <citation type="submission" date="2020-10" db="EMBL/GenBank/DDBJ databases">
        <title>Thermofilum lucidum 3507LT sp. nov. a novel member of Thermofilaceae family isolated from Chile hot spring, and proposal of description order Thermofilales.</title>
        <authorList>
            <person name="Zayulina K.S."/>
            <person name="Elcheninov A.G."/>
            <person name="Toshchakov S.V."/>
            <person name="Kublanov I.V."/>
        </authorList>
    </citation>
    <scope>NUCLEOTIDE SEQUENCE [LARGE SCALE GENOMIC DNA]</scope>
    <source>
        <strain evidence="1 2">3507LT</strain>
    </source>
</reference>
<gene>
    <name evidence="1" type="ORF">IG193_02525</name>
</gene>
<dbReference type="KEGG" id="thel:IG193_02525"/>
<accession>A0A7L9FKF5</accession>
<dbReference type="GeneID" id="59148735"/>
<dbReference type="RefSeq" id="WP_192819328.1">
    <property type="nucleotide sequence ID" value="NZ_CP062310.1"/>
</dbReference>
<sequence>MLINKEKLFSFTRHSGLYSVEESGDRVTITFSSVVLEELLGENTEIVVSGRVVGENVDIDRVFIGRAGVREEVDPKVLEGWLKYIESTERR</sequence>
<keyword evidence="2" id="KW-1185">Reference proteome</keyword>
<evidence type="ECO:0000313" key="2">
    <source>
        <dbReference type="Proteomes" id="UP000594121"/>
    </source>
</evidence>
<dbReference type="EMBL" id="CP062310">
    <property type="protein sequence ID" value="QOJ79356.1"/>
    <property type="molecule type" value="Genomic_DNA"/>
</dbReference>
<name>A0A7L9FKF5_9CREN</name>
<organism evidence="1 2">
    <name type="scientific">Infirmifilum lucidum</name>
    <dbReference type="NCBI Taxonomy" id="2776706"/>
    <lineage>
        <taxon>Archaea</taxon>
        <taxon>Thermoproteota</taxon>
        <taxon>Thermoprotei</taxon>
        <taxon>Thermofilales</taxon>
        <taxon>Thermofilaceae</taxon>
        <taxon>Infirmifilum</taxon>
    </lineage>
</organism>
<evidence type="ECO:0000313" key="1">
    <source>
        <dbReference type="EMBL" id="QOJ79356.1"/>
    </source>
</evidence>
<dbReference type="InParanoid" id="A0A7L9FKF5"/>
<proteinExistence type="predicted"/>
<dbReference type="Proteomes" id="UP000594121">
    <property type="component" value="Chromosome"/>
</dbReference>
<dbReference type="AlphaFoldDB" id="A0A7L9FKF5"/>
<protein>
    <submittedName>
        <fullName evidence="1">Uncharacterized protein</fullName>
    </submittedName>
</protein>